<dbReference type="CDD" id="cd00082">
    <property type="entry name" value="HisKA"/>
    <property type="match status" value="1"/>
</dbReference>
<keyword evidence="3 4" id="KW-0597">Phosphoprotein</keyword>
<dbReference type="Pfam" id="PF00512">
    <property type="entry name" value="HisKA"/>
    <property type="match status" value="1"/>
</dbReference>
<dbReference type="InterPro" id="IPR036097">
    <property type="entry name" value="HisK_dim/P_sf"/>
</dbReference>
<keyword evidence="11" id="KW-1185">Reference proteome</keyword>
<dbReference type="SUPFAM" id="SSF47384">
    <property type="entry name" value="Homodimeric domain of signal transducing histidine kinase"/>
    <property type="match status" value="1"/>
</dbReference>
<feature type="domain" description="Histidine kinase" evidence="8">
    <location>
        <begin position="377"/>
        <end position="598"/>
    </location>
</feature>
<dbReference type="InterPro" id="IPR011006">
    <property type="entry name" value="CheY-like_superfamily"/>
</dbReference>
<sequence>MKLYRFFIRSFLIIISSSLSGQTTTKEQLNKVSKKAFMLMQQDAYYESFTLLDSVIAIAQRKHFKDIEANTYNRYGLAYVQLNHFKKAEEFYLKAMKINDSLSHTKMLCDNLVNLAHAYMLQKNYKKLDSFFPIVKQKVADLKRPEIFFNYETEIMASFNRERFDHVIEVARKALKEITFQEYQSFFTGDDYKKILKKRFTVTYRLYLGFSLMETKKNVQEAYHLLTALQKENLEKILWFSPRVFKNKSRLYYYKSKYFTDNQDSVAYYTSKSRENNLIAINMLEEKTSSHSKYIIEKIKTEKKIEQVKLLSDKEKNQKETAKVISILSVLIGILSVICAYYFYISGKYRKEKNVALREKNKRLMALDTQRTRFFSVVSHELRTPIYALTGLTEMLKNEKNATMAKKHISAIEFSGNQLLSIAENVLQYTKLKVDSISLEKNTVDIARVIETLCHSLSSEAARRKVTMHTDFSDIQEPLVVIDKRVIVQIMYNLVTNAIRFSEKGNVWVSVEGYKSDEENKTILHFIIKDDGVGIPYEKQEDIFKDYRTTGGAIDPKKGIGLGLQIVKRLLRLYNSEVNLISEEGKGATFSFFLTLEKGKEENIENPISFYKERLANKRILNVDDNQLNLLITSKVLKDIKVECDVVDNGDAAISLVKKNNYNLILMDVNMPGKDGNETTKEIRKFNSTIPIIALTAVDLKEVQETVYSSGMNDIITKPYNTEQFYEKICDYIIKAEEG</sequence>
<name>A0ABW5NDW3_9FLAO</name>
<evidence type="ECO:0000256" key="1">
    <source>
        <dbReference type="ARBA" id="ARBA00000085"/>
    </source>
</evidence>
<feature type="transmembrane region" description="Helical" evidence="6">
    <location>
        <begin position="324"/>
        <end position="344"/>
    </location>
</feature>
<dbReference type="InterPro" id="IPR003661">
    <property type="entry name" value="HisK_dim/P_dom"/>
</dbReference>
<comment type="caution">
    <text evidence="10">The sequence shown here is derived from an EMBL/GenBank/DDBJ whole genome shotgun (WGS) entry which is preliminary data.</text>
</comment>
<evidence type="ECO:0000313" key="10">
    <source>
        <dbReference type="EMBL" id="MFD2593533.1"/>
    </source>
</evidence>
<dbReference type="PROSITE" id="PS50109">
    <property type="entry name" value="HIS_KIN"/>
    <property type="match status" value="1"/>
</dbReference>
<keyword evidence="7" id="KW-0732">Signal</keyword>
<dbReference type="PANTHER" id="PTHR45339:SF5">
    <property type="entry name" value="HISTIDINE KINASE"/>
    <property type="match status" value="1"/>
</dbReference>
<dbReference type="SMART" id="SM00388">
    <property type="entry name" value="HisKA"/>
    <property type="match status" value="1"/>
</dbReference>
<comment type="catalytic activity">
    <reaction evidence="1">
        <text>ATP + protein L-histidine = ADP + protein N-phospho-L-histidine.</text>
        <dbReference type="EC" id="2.7.13.3"/>
    </reaction>
</comment>
<dbReference type="InterPro" id="IPR003594">
    <property type="entry name" value="HATPase_dom"/>
</dbReference>
<evidence type="ECO:0000256" key="4">
    <source>
        <dbReference type="PROSITE-ProRule" id="PRU00169"/>
    </source>
</evidence>
<keyword evidence="6" id="KW-1133">Transmembrane helix</keyword>
<keyword evidence="5" id="KW-0802">TPR repeat</keyword>
<feature type="chain" id="PRO_5045537197" description="histidine kinase" evidence="7">
    <location>
        <begin position="22"/>
        <end position="739"/>
    </location>
</feature>
<feature type="domain" description="Response regulatory" evidence="9">
    <location>
        <begin position="619"/>
        <end position="733"/>
    </location>
</feature>
<evidence type="ECO:0000259" key="8">
    <source>
        <dbReference type="PROSITE" id="PS50109"/>
    </source>
</evidence>
<dbReference type="InterPro" id="IPR005467">
    <property type="entry name" value="His_kinase_dom"/>
</dbReference>
<evidence type="ECO:0000256" key="6">
    <source>
        <dbReference type="SAM" id="Phobius"/>
    </source>
</evidence>
<dbReference type="PANTHER" id="PTHR45339">
    <property type="entry name" value="HYBRID SIGNAL TRANSDUCTION HISTIDINE KINASE J"/>
    <property type="match status" value="1"/>
</dbReference>
<feature type="modified residue" description="4-aspartylphosphate" evidence="4">
    <location>
        <position position="668"/>
    </location>
</feature>
<reference evidence="11" key="1">
    <citation type="journal article" date="2019" name="Int. J. Syst. Evol. Microbiol.">
        <title>The Global Catalogue of Microorganisms (GCM) 10K type strain sequencing project: providing services to taxonomists for standard genome sequencing and annotation.</title>
        <authorList>
            <consortium name="The Broad Institute Genomics Platform"/>
            <consortium name="The Broad Institute Genome Sequencing Center for Infectious Disease"/>
            <person name="Wu L."/>
            <person name="Ma J."/>
        </authorList>
    </citation>
    <scope>NUCLEOTIDE SEQUENCE [LARGE SCALE GENOMIC DNA]</scope>
    <source>
        <strain evidence="11">KCTC 42423</strain>
    </source>
</reference>
<dbReference type="InterPro" id="IPR036890">
    <property type="entry name" value="HATPase_C_sf"/>
</dbReference>
<dbReference type="EMBL" id="JBHULX010000048">
    <property type="protein sequence ID" value="MFD2593533.1"/>
    <property type="molecule type" value="Genomic_DNA"/>
</dbReference>
<evidence type="ECO:0000256" key="2">
    <source>
        <dbReference type="ARBA" id="ARBA00012438"/>
    </source>
</evidence>
<evidence type="ECO:0000256" key="5">
    <source>
        <dbReference type="PROSITE-ProRule" id="PRU00339"/>
    </source>
</evidence>
<dbReference type="CDD" id="cd17546">
    <property type="entry name" value="REC_hyHK_CKI1_RcsC-like"/>
    <property type="match status" value="1"/>
</dbReference>
<dbReference type="Gene3D" id="1.25.40.10">
    <property type="entry name" value="Tetratricopeptide repeat domain"/>
    <property type="match status" value="1"/>
</dbReference>
<dbReference type="InterPro" id="IPR019734">
    <property type="entry name" value="TPR_rpt"/>
</dbReference>
<dbReference type="SUPFAM" id="SSF55874">
    <property type="entry name" value="ATPase domain of HSP90 chaperone/DNA topoisomerase II/histidine kinase"/>
    <property type="match status" value="1"/>
</dbReference>
<dbReference type="SMART" id="SM00028">
    <property type="entry name" value="TPR"/>
    <property type="match status" value="1"/>
</dbReference>
<organism evidence="10 11">
    <name type="scientific">Aquimarina hainanensis</name>
    <dbReference type="NCBI Taxonomy" id="1578017"/>
    <lineage>
        <taxon>Bacteria</taxon>
        <taxon>Pseudomonadati</taxon>
        <taxon>Bacteroidota</taxon>
        <taxon>Flavobacteriia</taxon>
        <taxon>Flavobacteriales</taxon>
        <taxon>Flavobacteriaceae</taxon>
        <taxon>Aquimarina</taxon>
    </lineage>
</organism>
<dbReference type="Gene3D" id="3.40.50.2300">
    <property type="match status" value="1"/>
</dbReference>
<dbReference type="InterPro" id="IPR004358">
    <property type="entry name" value="Sig_transdc_His_kin-like_C"/>
</dbReference>
<feature type="repeat" description="TPR" evidence="5">
    <location>
        <begin position="69"/>
        <end position="102"/>
    </location>
</feature>
<dbReference type="Gene3D" id="1.10.287.130">
    <property type="match status" value="1"/>
</dbReference>
<gene>
    <name evidence="10" type="ORF">ACFSTE_22030</name>
</gene>
<dbReference type="PROSITE" id="PS50110">
    <property type="entry name" value="RESPONSE_REGULATORY"/>
    <property type="match status" value="1"/>
</dbReference>
<dbReference type="Gene3D" id="3.30.565.10">
    <property type="entry name" value="Histidine kinase-like ATPase, C-terminal domain"/>
    <property type="match status" value="1"/>
</dbReference>
<dbReference type="InterPro" id="IPR011990">
    <property type="entry name" value="TPR-like_helical_dom_sf"/>
</dbReference>
<dbReference type="SUPFAM" id="SSF48452">
    <property type="entry name" value="TPR-like"/>
    <property type="match status" value="1"/>
</dbReference>
<dbReference type="InterPro" id="IPR001789">
    <property type="entry name" value="Sig_transdc_resp-reg_receiver"/>
</dbReference>
<evidence type="ECO:0000259" key="9">
    <source>
        <dbReference type="PROSITE" id="PS50110"/>
    </source>
</evidence>
<accession>A0ABW5NDW3</accession>
<keyword evidence="6" id="KW-0472">Membrane</keyword>
<dbReference type="PRINTS" id="PR00344">
    <property type="entry name" value="BCTRLSENSOR"/>
</dbReference>
<dbReference type="PROSITE" id="PS50005">
    <property type="entry name" value="TPR"/>
    <property type="match status" value="1"/>
</dbReference>
<evidence type="ECO:0000313" key="11">
    <source>
        <dbReference type="Proteomes" id="UP001597459"/>
    </source>
</evidence>
<dbReference type="SMART" id="SM00387">
    <property type="entry name" value="HATPase_c"/>
    <property type="match status" value="1"/>
</dbReference>
<dbReference type="Proteomes" id="UP001597459">
    <property type="component" value="Unassembled WGS sequence"/>
</dbReference>
<dbReference type="Pfam" id="PF00072">
    <property type="entry name" value="Response_reg"/>
    <property type="match status" value="1"/>
</dbReference>
<protein>
    <recommendedName>
        <fullName evidence="2">histidine kinase</fullName>
        <ecNumber evidence="2">2.7.13.3</ecNumber>
    </recommendedName>
</protein>
<dbReference type="EC" id="2.7.13.3" evidence="2"/>
<evidence type="ECO:0000256" key="3">
    <source>
        <dbReference type="ARBA" id="ARBA00022553"/>
    </source>
</evidence>
<keyword evidence="6" id="KW-0812">Transmembrane</keyword>
<dbReference type="RefSeq" id="WP_378254023.1">
    <property type="nucleotide sequence ID" value="NZ_JBHSJV010000001.1"/>
</dbReference>
<feature type="signal peptide" evidence="7">
    <location>
        <begin position="1"/>
        <end position="21"/>
    </location>
</feature>
<dbReference type="SMART" id="SM00448">
    <property type="entry name" value="REC"/>
    <property type="match status" value="1"/>
</dbReference>
<evidence type="ECO:0000256" key="7">
    <source>
        <dbReference type="SAM" id="SignalP"/>
    </source>
</evidence>
<dbReference type="Pfam" id="PF02518">
    <property type="entry name" value="HATPase_c"/>
    <property type="match status" value="1"/>
</dbReference>
<proteinExistence type="predicted"/>
<dbReference type="SUPFAM" id="SSF52172">
    <property type="entry name" value="CheY-like"/>
    <property type="match status" value="1"/>
</dbReference>
<dbReference type="Pfam" id="PF13424">
    <property type="entry name" value="TPR_12"/>
    <property type="match status" value="1"/>
</dbReference>